<dbReference type="GO" id="GO:0030424">
    <property type="term" value="C:axon"/>
    <property type="evidence" value="ECO:0007669"/>
    <property type="project" value="UniProtKB-SubCell"/>
</dbReference>
<feature type="transmembrane region" description="Helical" evidence="19">
    <location>
        <begin position="45"/>
        <end position="68"/>
    </location>
</feature>
<keyword evidence="7 19" id="KW-1133">Transmembrane helix</keyword>
<evidence type="ECO:0000256" key="18">
    <source>
        <dbReference type="ARBA" id="ARBA00045740"/>
    </source>
</evidence>
<evidence type="ECO:0000256" key="5">
    <source>
        <dbReference type="ARBA" id="ARBA00022692"/>
    </source>
</evidence>
<evidence type="ECO:0000256" key="9">
    <source>
        <dbReference type="ARBA" id="ARBA00023065"/>
    </source>
</evidence>
<keyword evidence="4" id="KW-0813">Transport</keyword>
<comment type="function">
    <text evidence="18">Symporter that selectively cotransports sodium ions and amino acids, such as L-glutamine and L-asparagine from the lysosome into the cytoplasm and may participates in mTORC1 activation. The transport activity requires an acidic lysosomal lumen.</text>
</comment>
<comment type="subcellular location">
    <subcellularLocation>
        <location evidence="2">Cell projection</location>
        <location evidence="2">Axon</location>
    </subcellularLocation>
    <subcellularLocation>
        <location evidence="1">Lysosome membrane</location>
        <topology evidence="1">Multi-pass membrane protein</topology>
    </subcellularLocation>
</comment>
<keyword evidence="9" id="KW-0406">Ion transport</keyword>
<reference evidence="21" key="1">
    <citation type="submission" date="2016-05" db="EMBL/GenBank/DDBJ databases">
        <authorList>
            <person name="Lavstsen T."/>
            <person name="Jespersen J.S."/>
        </authorList>
    </citation>
    <scope>NUCLEOTIDE SEQUENCE</scope>
    <source>
        <tissue evidence="21">Brain</tissue>
    </source>
</reference>
<evidence type="ECO:0000256" key="8">
    <source>
        <dbReference type="ARBA" id="ARBA00023053"/>
    </source>
</evidence>
<evidence type="ECO:0000256" key="1">
    <source>
        <dbReference type="ARBA" id="ARBA00004155"/>
    </source>
</evidence>
<dbReference type="EMBL" id="HADX01002252">
    <property type="protein sequence ID" value="SBP24484.1"/>
    <property type="molecule type" value="Transcribed_RNA"/>
</dbReference>
<evidence type="ECO:0000256" key="14">
    <source>
        <dbReference type="ARBA" id="ARBA00034241"/>
    </source>
</evidence>
<feature type="transmembrane region" description="Helical" evidence="19">
    <location>
        <begin position="422"/>
        <end position="444"/>
    </location>
</feature>
<gene>
    <name evidence="21" type="primary">SLC38A7</name>
</gene>
<dbReference type="GO" id="GO:0015186">
    <property type="term" value="F:L-glutamine transmembrane transporter activity"/>
    <property type="evidence" value="ECO:0007669"/>
    <property type="project" value="TreeGrafter"/>
</dbReference>
<dbReference type="GO" id="GO:0015182">
    <property type="term" value="F:L-asparagine transmembrane transporter activity"/>
    <property type="evidence" value="ECO:0007669"/>
    <property type="project" value="TreeGrafter"/>
</dbReference>
<dbReference type="AlphaFoldDB" id="A0A1A7Y318"/>
<feature type="transmembrane region" description="Helical" evidence="19">
    <location>
        <begin position="123"/>
        <end position="144"/>
    </location>
</feature>
<organism evidence="21">
    <name type="scientific">Iconisemion striatum</name>
    <dbReference type="NCBI Taxonomy" id="60296"/>
    <lineage>
        <taxon>Eukaryota</taxon>
        <taxon>Metazoa</taxon>
        <taxon>Chordata</taxon>
        <taxon>Craniata</taxon>
        <taxon>Vertebrata</taxon>
        <taxon>Euteleostomi</taxon>
        <taxon>Actinopterygii</taxon>
        <taxon>Neopterygii</taxon>
        <taxon>Teleostei</taxon>
        <taxon>Neoteleostei</taxon>
        <taxon>Acanthomorphata</taxon>
        <taxon>Ovalentaria</taxon>
        <taxon>Atherinomorphae</taxon>
        <taxon>Cyprinodontiformes</taxon>
        <taxon>Nothobranchiidae</taxon>
        <taxon>Iconisemion</taxon>
    </lineage>
</organism>
<evidence type="ECO:0000256" key="2">
    <source>
        <dbReference type="ARBA" id="ARBA00004489"/>
    </source>
</evidence>
<evidence type="ECO:0000256" key="12">
    <source>
        <dbReference type="ARBA" id="ARBA00023228"/>
    </source>
</evidence>
<dbReference type="Pfam" id="PF01490">
    <property type="entry name" value="Aa_trans"/>
    <property type="match status" value="1"/>
</dbReference>
<comment type="catalytic activity">
    <reaction evidence="15">
        <text>L-glutamine(in) + Na(+)(in) = L-glutamine(out) + Na(+)(out)</text>
        <dbReference type="Rhea" id="RHEA:68236"/>
        <dbReference type="ChEBI" id="CHEBI:29101"/>
        <dbReference type="ChEBI" id="CHEBI:58359"/>
    </reaction>
</comment>
<proteinExistence type="inferred from homology"/>
<dbReference type="GO" id="GO:0006814">
    <property type="term" value="P:sodium ion transport"/>
    <property type="evidence" value="ECO:0007669"/>
    <property type="project" value="UniProtKB-KW"/>
</dbReference>
<dbReference type="EMBL" id="HADW01010136">
    <property type="protein sequence ID" value="SBP11536.1"/>
    <property type="molecule type" value="Transcribed_RNA"/>
</dbReference>
<keyword evidence="12" id="KW-0458">Lysosome</keyword>
<evidence type="ECO:0000256" key="3">
    <source>
        <dbReference type="ARBA" id="ARBA00008066"/>
    </source>
</evidence>
<feature type="transmembrane region" description="Helical" evidence="19">
    <location>
        <begin position="173"/>
        <end position="188"/>
    </location>
</feature>
<evidence type="ECO:0000313" key="21">
    <source>
        <dbReference type="EMBL" id="SBP24484.1"/>
    </source>
</evidence>
<keyword evidence="8" id="KW-0915">Sodium</keyword>
<reference evidence="21" key="2">
    <citation type="submission" date="2016-06" db="EMBL/GenBank/DDBJ databases">
        <title>The genome of a short-lived fish provides insights into sex chromosome evolution and the genetic control of aging.</title>
        <authorList>
            <person name="Reichwald K."/>
            <person name="Felder M."/>
            <person name="Petzold A."/>
            <person name="Koch P."/>
            <person name="Groth M."/>
            <person name="Platzer M."/>
        </authorList>
    </citation>
    <scope>NUCLEOTIDE SEQUENCE</scope>
    <source>
        <tissue evidence="21">Brain</tissue>
    </source>
</reference>
<dbReference type="PANTHER" id="PTHR22950">
    <property type="entry name" value="AMINO ACID TRANSPORTER"/>
    <property type="match status" value="1"/>
</dbReference>
<feature type="transmembrane region" description="Helical" evidence="19">
    <location>
        <begin position="389"/>
        <end position="410"/>
    </location>
</feature>
<dbReference type="FunFam" id="1.20.1740.10:FF:000038">
    <property type="entry name" value="Putative sodium-coupled neutral amino acid transporter 7"/>
    <property type="match status" value="1"/>
</dbReference>
<feature type="transmembrane region" description="Helical" evidence="19">
    <location>
        <begin position="366"/>
        <end position="383"/>
    </location>
</feature>
<keyword evidence="13" id="KW-0966">Cell projection</keyword>
<keyword evidence="5 19" id="KW-0812">Transmembrane</keyword>
<evidence type="ECO:0000256" key="15">
    <source>
        <dbReference type="ARBA" id="ARBA00034242"/>
    </source>
</evidence>
<feature type="transmembrane region" description="Helical" evidence="19">
    <location>
        <begin position="272"/>
        <end position="297"/>
    </location>
</feature>
<evidence type="ECO:0000256" key="13">
    <source>
        <dbReference type="ARBA" id="ARBA00023273"/>
    </source>
</evidence>
<name>A0A1A7Y318_9TELE</name>
<dbReference type="InterPro" id="IPR013057">
    <property type="entry name" value="AA_transpt_TM"/>
</dbReference>
<evidence type="ECO:0000256" key="4">
    <source>
        <dbReference type="ARBA" id="ARBA00022448"/>
    </source>
</evidence>
<dbReference type="PANTHER" id="PTHR22950:SF192">
    <property type="entry name" value="SODIUM-COUPLED NEUTRAL AMINO ACID TRANSPORTER 7"/>
    <property type="match status" value="1"/>
</dbReference>
<sequence>MAINTDIEDWAGMGSSDSGERAWLLQSPSVDSVPRPEVEERNQSVSPLGAVFIVVNAALGAGLLNFPAAFNMAGGVTAGVVLQMFMLIFIINGLVILGYCSVVSNEATYQEVVRATCGKVTGVICEVAIAVYTFGTCIAFFIVIGDQLDRLIAAVDHSTDDAAAGPWYTDRKFTIVVTAVLVILPLSIPKEIGFQKYASALSVMGTWYVTIVVIVKYIWPSKNMSPDFVPTSSSSWTAVFNAMPTICFGFQCHVSCVPVFNSMRRKEIKPWGVVVTLSMIICLFVYTGTGVCGFLTFGSSVSQDVLMSYPSDDVAVAIARAFIIICVVTSYPILHFCGRAVIEGLWLRFRGEQVELCVCRERRRRIFQTLVWFVITLILALFIPDIGRVISLIGGLAACFIFVFPGLCLMQAKLSETDNRSASWHVLVGFGVAMVTLGAFIFGLTTSNSIYQDVVN</sequence>
<evidence type="ECO:0000256" key="11">
    <source>
        <dbReference type="ARBA" id="ARBA00023201"/>
    </source>
</evidence>
<evidence type="ECO:0000256" key="7">
    <source>
        <dbReference type="ARBA" id="ARBA00022989"/>
    </source>
</evidence>
<keyword evidence="6" id="KW-0029">Amino-acid transport</keyword>
<keyword evidence="10 19" id="KW-0472">Membrane</keyword>
<feature type="transmembrane region" description="Helical" evidence="19">
    <location>
        <begin position="239"/>
        <end position="260"/>
    </location>
</feature>
<feature type="transmembrane region" description="Helical" evidence="19">
    <location>
        <begin position="317"/>
        <end position="342"/>
    </location>
</feature>
<protein>
    <recommendedName>
        <fullName evidence="16">Sodium-coupled neutral amino acid transporter 7</fullName>
    </recommendedName>
    <alternativeName>
        <fullName evidence="17">Solute carrier family 38 member 7</fullName>
    </alternativeName>
</protein>
<evidence type="ECO:0000259" key="20">
    <source>
        <dbReference type="Pfam" id="PF01490"/>
    </source>
</evidence>
<feature type="transmembrane region" description="Helical" evidence="19">
    <location>
        <begin position="200"/>
        <end position="219"/>
    </location>
</feature>
<evidence type="ECO:0000256" key="19">
    <source>
        <dbReference type="SAM" id="Phobius"/>
    </source>
</evidence>
<comment type="catalytic activity">
    <reaction evidence="14">
        <text>L-asparagine(in) + Na(+)(in) = L-asparagine(out) + Na(+)(out)</text>
        <dbReference type="Rhea" id="RHEA:71383"/>
        <dbReference type="ChEBI" id="CHEBI:29101"/>
        <dbReference type="ChEBI" id="CHEBI:58048"/>
    </reaction>
</comment>
<evidence type="ECO:0000256" key="10">
    <source>
        <dbReference type="ARBA" id="ARBA00023136"/>
    </source>
</evidence>
<keyword evidence="11" id="KW-0739">Sodium transport</keyword>
<evidence type="ECO:0000256" key="6">
    <source>
        <dbReference type="ARBA" id="ARBA00022970"/>
    </source>
</evidence>
<feature type="domain" description="Amino acid transporter transmembrane" evidence="20">
    <location>
        <begin position="46"/>
        <end position="447"/>
    </location>
</feature>
<accession>A0A1A7Y318</accession>
<comment type="similarity">
    <text evidence="3">Belongs to the amino acid/polyamine transporter 2 family.</text>
</comment>
<evidence type="ECO:0000256" key="17">
    <source>
        <dbReference type="ARBA" id="ARBA00042869"/>
    </source>
</evidence>
<feature type="transmembrane region" description="Helical" evidence="19">
    <location>
        <begin position="80"/>
        <end position="102"/>
    </location>
</feature>
<evidence type="ECO:0000256" key="16">
    <source>
        <dbReference type="ARBA" id="ARBA00039331"/>
    </source>
</evidence>
<dbReference type="GO" id="GO:0005765">
    <property type="term" value="C:lysosomal membrane"/>
    <property type="evidence" value="ECO:0007669"/>
    <property type="project" value="UniProtKB-SubCell"/>
</dbReference>